<sequence length="261" mass="28030">MSSRLPDSGRAHLSVTATAIPDLPHFDPVEFNAAVSAVTNAFGDPTRREIYLLIRDARAGMTAGEIAERFNLHSNVARHHLEKLAAAGYVTVDTARANDQDTRSAGRPSKRYRVSEVETNIPNPPRRDDLIGTLLARALDLLPPEQAEIMAGEVGYEYGRELASRMAPAEHQRSIKEAVATVAEALTAHGFAAHAEARGSEMTIVADSCPFGIAAQQYPHVICAVDHGMIRGLMAGLYGETSSTAEARRTSGDDTCITLLG</sequence>
<name>A0A6J6M347_9ZZZZ</name>
<evidence type="ECO:0000259" key="1">
    <source>
        <dbReference type="SMART" id="SM00418"/>
    </source>
</evidence>
<accession>A0A6J6M347</accession>
<dbReference type="SUPFAM" id="SSF46785">
    <property type="entry name" value="Winged helix' DNA-binding domain"/>
    <property type="match status" value="1"/>
</dbReference>
<dbReference type="InterPro" id="IPR036388">
    <property type="entry name" value="WH-like_DNA-bd_sf"/>
</dbReference>
<dbReference type="SMART" id="SM00418">
    <property type="entry name" value="HTH_ARSR"/>
    <property type="match status" value="1"/>
</dbReference>
<dbReference type="EMBL" id="CAEZWM010000199">
    <property type="protein sequence ID" value="CAB4668560.1"/>
    <property type="molecule type" value="Genomic_DNA"/>
</dbReference>
<organism evidence="2">
    <name type="scientific">freshwater metagenome</name>
    <dbReference type="NCBI Taxonomy" id="449393"/>
    <lineage>
        <taxon>unclassified sequences</taxon>
        <taxon>metagenomes</taxon>
        <taxon>ecological metagenomes</taxon>
    </lineage>
</organism>
<dbReference type="InterPro" id="IPR001845">
    <property type="entry name" value="HTH_ArsR_DNA-bd_dom"/>
</dbReference>
<dbReference type="CDD" id="cd00090">
    <property type="entry name" value="HTH_ARSR"/>
    <property type="match status" value="1"/>
</dbReference>
<evidence type="ECO:0000313" key="2">
    <source>
        <dbReference type="EMBL" id="CAB4668560.1"/>
    </source>
</evidence>
<dbReference type="GO" id="GO:0003700">
    <property type="term" value="F:DNA-binding transcription factor activity"/>
    <property type="evidence" value="ECO:0007669"/>
    <property type="project" value="InterPro"/>
</dbReference>
<protein>
    <submittedName>
        <fullName evidence="2">Unannotated protein</fullName>
    </submittedName>
</protein>
<dbReference type="InterPro" id="IPR011991">
    <property type="entry name" value="ArsR-like_HTH"/>
</dbReference>
<gene>
    <name evidence="2" type="ORF">UFOPK2242_01332</name>
</gene>
<reference evidence="2" key="1">
    <citation type="submission" date="2020-05" db="EMBL/GenBank/DDBJ databases">
        <authorList>
            <person name="Chiriac C."/>
            <person name="Salcher M."/>
            <person name="Ghai R."/>
            <person name="Kavagutti S V."/>
        </authorList>
    </citation>
    <scope>NUCLEOTIDE SEQUENCE</scope>
</reference>
<dbReference type="Pfam" id="PF12840">
    <property type="entry name" value="HTH_20"/>
    <property type="match status" value="1"/>
</dbReference>
<dbReference type="Gene3D" id="1.10.10.10">
    <property type="entry name" value="Winged helix-like DNA-binding domain superfamily/Winged helix DNA-binding domain"/>
    <property type="match status" value="1"/>
</dbReference>
<dbReference type="AlphaFoldDB" id="A0A6J6M347"/>
<proteinExistence type="predicted"/>
<dbReference type="InterPro" id="IPR036390">
    <property type="entry name" value="WH_DNA-bd_sf"/>
</dbReference>
<feature type="domain" description="HTH arsR-type" evidence="1">
    <location>
        <begin position="37"/>
        <end position="135"/>
    </location>
</feature>